<dbReference type="OrthoDB" id="9799036at2"/>
<dbReference type="Pfam" id="PF13279">
    <property type="entry name" value="4HBT_2"/>
    <property type="match status" value="1"/>
</dbReference>
<protein>
    <submittedName>
        <fullName evidence="3">Thioesterase</fullName>
    </submittedName>
</protein>
<dbReference type="EMBL" id="CP020370">
    <property type="protein sequence ID" value="AUB82913.1"/>
    <property type="molecule type" value="Genomic_DNA"/>
</dbReference>
<evidence type="ECO:0000256" key="1">
    <source>
        <dbReference type="ARBA" id="ARBA00005953"/>
    </source>
</evidence>
<keyword evidence="2" id="KW-0378">Hydrolase</keyword>
<reference evidence="3 4" key="1">
    <citation type="submission" date="2017-03" db="EMBL/GenBank/DDBJ databases">
        <title>Complete genome sequence of Candidatus 'Thiodictyon syntrophicum' sp. nov. strain Cad16T, a photolithoautotroph purple sulfur bacterium isolated from an alpine meromictic lake.</title>
        <authorList>
            <person name="Luedin S.M."/>
            <person name="Pothier J.F."/>
            <person name="Danza F."/>
            <person name="Storelli N."/>
            <person name="Wittwer M."/>
            <person name="Tonolla M."/>
        </authorList>
    </citation>
    <scope>NUCLEOTIDE SEQUENCE [LARGE SCALE GENOMIC DNA]</scope>
    <source>
        <strain evidence="3 4">Cad16T</strain>
    </source>
</reference>
<name>A0A2K8UBF8_9GAMM</name>
<keyword evidence="4" id="KW-1185">Reference proteome</keyword>
<dbReference type="RefSeq" id="WP_100920617.1">
    <property type="nucleotide sequence ID" value="NZ_CP020370.1"/>
</dbReference>
<dbReference type="SUPFAM" id="SSF54637">
    <property type="entry name" value="Thioesterase/thiol ester dehydrase-isomerase"/>
    <property type="match status" value="1"/>
</dbReference>
<proteinExistence type="inferred from homology"/>
<comment type="similarity">
    <text evidence="1">Belongs to the 4-hydroxybenzoyl-CoA thioesterase family.</text>
</comment>
<sequence length="132" mass="15031">MGSHAFSHEMAVRDYECDIQGIVNNGVYQNYLEHVRHLYLKSIGIDFAEYTRSGVNLVVVRAELDYKFPLTSGDRFRVDLDFVRESRLRFAFDQAILRLPDEKPVLAARIIGTALNARGRPHLPAELEALLA</sequence>
<dbReference type="PANTHER" id="PTHR31793:SF27">
    <property type="entry name" value="NOVEL THIOESTERASE SUPERFAMILY DOMAIN AND SAPOSIN A-TYPE DOMAIN CONTAINING PROTEIN (0610012H03RIK)"/>
    <property type="match status" value="1"/>
</dbReference>
<dbReference type="GO" id="GO:0047617">
    <property type="term" value="F:fatty acyl-CoA hydrolase activity"/>
    <property type="evidence" value="ECO:0007669"/>
    <property type="project" value="TreeGrafter"/>
</dbReference>
<organism evidence="3 4">
    <name type="scientific">Candidatus Thiodictyon syntrophicum</name>
    <dbReference type="NCBI Taxonomy" id="1166950"/>
    <lineage>
        <taxon>Bacteria</taxon>
        <taxon>Pseudomonadati</taxon>
        <taxon>Pseudomonadota</taxon>
        <taxon>Gammaproteobacteria</taxon>
        <taxon>Chromatiales</taxon>
        <taxon>Chromatiaceae</taxon>
        <taxon>Thiodictyon</taxon>
    </lineage>
</organism>
<dbReference type="InterPro" id="IPR050563">
    <property type="entry name" value="4-hydroxybenzoyl-CoA_TE"/>
</dbReference>
<evidence type="ECO:0000313" key="4">
    <source>
        <dbReference type="Proteomes" id="UP000232638"/>
    </source>
</evidence>
<dbReference type="InterPro" id="IPR029069">
    <property type="entry name" value="HotDog_dom_sf"/>
</dbReference>
<accession>A0A2K8UBF8</accession>
<dbReference type="AlphaFoldDB" id="A0A2K8UBF8"/>
<dbReference type="KEGG" id="tsy:THSYN_19505"/>
<dbReference type="Proteomes" id="UP000232638">
    <property type="component" value="Chromosome"/>
</dbReference>
<dbReference type="CDD" id="cd00586">
    <property type="entry name" value="4HBT"/>
    <property type="match status" value="1"/>
</dbReference>
<evidence type="ECO:0000313" key="3">
    <source>
        <dbReference type="EMBL" id="AUB82913.1"/>
    </source>
</evidence>
<evidence type="ECO:0000256" key="2">
    <source>
        <dbReference type="ARBA" id="ARBA00022801"/>
    </source>
</evidence>
<gene>
    <name evidence="3" type="ORF">THSYN_19505</name>
</gene>
<dbReference type="PANTHER" id="PTHR31793">
    <property type="entry name" value="4-HYDROXYBENZOYL-COA THIOESTERASE FAMILY MEMBER"/>
    <property type="match status" value="1"/>
</dbReference>
<dbReference type="Gene3D" id="3.10.129.10">
    <property type="entry name" value="Hotdog Thioesterase"/>
    <property type="match status" value="1"/>
</dbReference>